<dbReference type="InterPro" id="IPR000743">
    <property type="entry name" value="Glyco_hydro_28"/>
</dbReference>
<evidence type="ECO:0000256" key="7">
    <source>
        <dbReference type="ARBA" id="ARBA00023295"/>
    </source>
</evidence>
<keyword evidence="3 12" id="KW-0732">Signal</keyword>
<dbReference type="SUPFAM" id="SSF51126">
    <property type="entry name" value="Pectin lyase-like"/>
    <property type="match status" value="1"/>
</dbReference>
<dbReference type="InterPro" id="IPR011050">
    <property type="entry name" value="Pectin_lyase_fold/virulence"/>
</dbReference>
<evidence type="ECO:0000256" key="9">
    <source>
        <dbReference type="ARBA" id="ARBA00034074"/>
    </source>
</evidence>
<dbReference type="InterPro" id="IPR050434">
    <property type="entry name" value="Glycosyl_hydrlase_28"/>
</dbReference>
<proteinExistence type="inferred from homology"/>
<dbReference type="AlphaFoldDB" id="A0A4S4KLX2"/>
<gene>
    <name evidence="13" type="ORF">EW026_g2876</name>
</gene>
<sequence>MAVSALHSLLFAFLATCVVAAPKHRRSCTGTISSLSDVSDAITCTTVNIESFTVPAGMTFNLELATGTTVNMQGDVFFGNQTWDGPLFEISGTDITFNGNGYTFNGNGPFYWDGLGGNGGVTKPAPMLNCGIAIDDEQVVQNVKVLNSPCRVYSVSNTGPLTMTDLTIDDSLGDEPNANSNGLPAGHNTDGFDVSTTGELLIIENSTIMNQDDCLAINKGSNITFQGNICSGGHGISIGSITSDVTVSNIYVADNTITNSQQAIRIKTDASATNSFVSNVTYVGNTASGIADFGVIIDQSYPDTLGTPGTGVIISDVNFVDSETSITLDSSAEKVAVNCGSGSCTGMPSPPHA</sequence>
<dbReference type="GO" id="GO:0005576">
    <property type="term" value="C:extracellular region"/>
    <property type="evidence" value="ECO:0007669"/>
    <property type="project" value="TreeGrafter"/>
</dbReference>
<dbReference type="EMBL" id="SGPJ01000078">
    <property type="protein sequence ID" value="THG99491.1"/>
    <property type="molecule type" value="Genomic_DNA"/>
</dbReference>
<dbReference type="PROSITE" id="PS00502">
    <property type="entry name" value="POLYGALACTURONASE"/>
    <property type="match status" value="1"/>
</dbReference>
<feature type="signal peptide" evidence="12">
    <location>
        <begin position="1"/>
        <end position="20"/>
    </location>
</feature>
<evidence type="ECO:0000256" key="8">
    <source>
        <dbReference type="ARBA" id="ARBA00023316"/>
    </source>
</evidence>
<name>A0A4S4KLX2_9APHY</name>
<evidence type="ECO:0000313" key="14">
    <source>
        <dbReference type="Proteomes" id="UP000309038"/>
    </source>
</evidence>
<keyword evidence="14" id="KW-1185">Reference proteome</keyword>
<keyword evidence="4" id="KW-0677">Repeat</keyword>
<evidence type="ECO:0000256" key="2">
    <source>
        <dbReference type="ARBA" id="ARBA00012736"/>
    </source>
</evidence>
<dbReference type="PANTHER" id="PTHR31884">
    <property type="entry name" value="POLYGALACTURONASE"/>
    <property type="match status" value="1"/>
</dbReference>
<evidence type="ECO:0000313" key="13">
    <source>
        <dbReference type="EMBL" id="THG99491.1"/>
    </source>
</evidence>
<evidence type="ECO:0000256" key="5">
    <source>
        <dbReference type="ARBA" id="ARBA00022801"/>
    </source>
</evidence>
<feature type="chain" id="PRO_5020660312" description="endo-polygalacturonase" evidence="12">
    <location>
        <begin position="21"/>
        <end position="353"/>
    </location>
</feature>
<keyword evidence="7 11" id="KW-0326">Glycosidase</keyword>
<dbReference type="Pfam" id="PF00295">
    <property type="entry name" value="Glyco_hydro_28"/>
    <property type="match status" value="1"/>
</dbReference>
<comment type="caution">
    <text evidence="13">The sequence shown here is derived from an EMBL/GenBank/DDBJ whole genome shotgun (WGS) entry which is preliminary data.</text>
</comment>
<dbReference type="InterPro" id="IPR012334">
    <property type="entry name" value="Pectin_lyas_fold"/>
</dbReference>
<evidence type="ECO:0000256" key="10">
    <source>
        <dbReference type="PROSITE-ProRule" id="PRU10052"/>
    </source>
</evidence>
<evidence type="ECO:0000256" key="3">
    <source>
        <dbReference type="ARBA" id="ARBA00022729"/>
    </source>
</evidence>
<evidence type="ECO:0000256" key="1">
    <source>
        <dbReference type="ARBA" id="ARBA00008834"/>
    </source>
</evidence>
<protein>
    <recommendedName>
        <fullName evidence="2">endo-polygalacturonase</fullName>
        <ecNumber evidence="2">3.2.1.15</ecNumber>
    </recommendedName>
</protein>
<dbReference type="InterPro" id="IPR006626">
    <property type="entry name" value="PbH1"/>
</dbReference>
<dbReference type="Gene3D" id="2.160.20.10">
    <property type="entry name" value="Single-stranded right-handed beta-helix, Pectin lyase-like"/>
    <property type="match status" value="1"/>
</dbReference>
<dbReference type="GO" id="GO:0071555">
    <property type="term" value="P:cell wall organization"/>
    <property type="evidence" value="ECO:0007669"/>
    <property type="project" value="UniProtKB-KW"/>
</dbReference>
<dbReference type="GO" id="GO:0004650">
    <property type="term" value="F:polygalacturonase activity"/>
    <property type="evidence" value="ECO:0007669"/>
    <property type="project" value="UniProtKB-EC"/>
</dbReference>
<dbReference type="PANTHER" id="PTHR31884:SF1">
    <property type="entry name" value="POLYGALACTURONASE"/>
    <property type="match status" value="1"/>
</dbReference>
<comment type="catalytic activity">
    <reaction evidence="9">
        <text>(1,4-alpha-D-galacturonosyl)n+m + H2O = (1,4-alpha-D-galacturonosyl)n + (1,4-alpha-D-galacturonosyl)m.</text>
        <dbReference type="EC" id="3.2.1.15"/>
    </reaction>
</comment>
<keyword evidence="8" id="KW-0961">Cell wall biogenesis/degradation</keyword>
<evidence type="ECO:0000256" key="12">
    <source>
        <dbReference type="SAM" id="SignalP"/>
    </source>
</evidence>
<evidence type="ECO:0000256" key="11">
    <source>
        <dbReference type="RuleBase" id="RU361169"/>
    </source>
</evidence>
<keyword evidence="5 11" id="KW-0378">Hydrolase</keyword>
<dbReference type="Proteomes" id="UP000309038">
    <property type="component" value="Unassembled WGS sequence"/>
</dbReference>
<dbReference type="GO" id="GO:0045490">
    <property type="term" value="P:pectin catabolic process"/>
    <property type="evidence" value="ECO:0007669"/>
    <property type="project" value="TreeGrafter"/>
</dbReference>
<evidence type="ECO:0000256" key="6">
    <source>
        <dbReference type="ARBA" id="ARBA00023157"/>
    </source>
</evidence>
<accession>A0A4S4KLX2</accession>
<comment type="similarity">
    <text evidence="1 11">Belongs to the glycosyl hydrolase 28 family.</text>
</comment>
<keyword evidence="6" id="KW-1015">Disulfide bond</keyword>
<reference evidence="13 14" key="1">
    <citation type="submission" date="2019-02" db="EMBL/GenBank/DDBJ databases">
        <title>Genome sequencing of the rare red list fungi Phlebia centrifuga.</title>
        <authorList>
            <person name="Buettner E."/>
            <person name="Kellner H."/>
        </authorList>
    </citation>
    <scope>NUCLEOTIDE SEQUENCE [LARGE SCALE GENOMIC DNA]</scope>
    <source>
        <strain evidence="13 14">DSM 108282</strain>
    </source>
</reference>
<organism evidence="13 14">
    <name type="scientific">Hermanssonia centrifuga</name>
    <dbReference type="NCBI Taxonomy" id="98765"/>
    <lineage>
        <taxon>Eukaryota</taxon>
        <taxon>Fungi</taxon>
        <taxon>Dikarya</taxon>
        <taxon>Basidiomycota</taxon>
        <taxon>Agaricomycotina</taxon>
        <taxon>Agaricomycetes</taxon>
        <taxon>Polyporales</taxon>
        <taxon>Meruliaceae</taxon>
        <taxon>Hermanssonia</taxon>
    </lineage>
</organism>
<feature type="active site" evidence="10">
    <location>
        <position position="234"/>
    </location>
</feature>
<dbReference type="SMART" id="SM00710">
    <property type="entry name" value="PbH1"/>
    <property type="match status" value="7"/>
</dbReference>
<dbReference type="EC" id="3.2.1.15" evidence="2"/>
<evidence type="ECO:0000256" key="4">
    <source>
        <dbReference type="ARBA" id="ARBA00022737"/>
    </source>
</evidence>